<feature type="chain" id="PRO_5046325309" evidence="1">
    <location>
        <begin position="20"/>
        <end position="237"/>
    </location>
</feature>
<evidence type="ECO:0000313" key="4">
    <source>
        <dbReference type="Proteomes" id="UP000601990"/>
    </source>
</evidence>
<evidence type="ECO:0000313" key="3">
    <source>
        <dbReference type="EMBL" id="NMF93028.1"/>
    </source>
</evidence>
<protein>
    <submittedName>
        <fullName evidence="3">CAP domain-containing protein</fullName>
    </submittedName>
</protein>
<feature type="signal peptide" evidence="1">
    <location>
        <begin position="1"/>
        <end position="19"/>
    </location>
</feature>
<evidence type="ECO:0000259" key="2">
    <source>
        <dbReference type="Pfam" id="PF00188"/>
    </source>
</evidence>
<dbReference type="PANTHER" id="PTHR31157:SF1">
    <property type="entry name" value="SCP DOMAIN-CONTAINING PROTEIN"/>
    <property type="match status" value="1"/>
</dbReference>
<dbReference type="EMBL" id="WTVH01000009">
    <property type="protein sequence ID" value="NMF93028.1"/>
    <property type="molecule type" value="Genomic_DNA"/>
</dbReference>
<accession>A0ABX1N1C4</accession>
<name>A0ABX1N1C4_9RHOO</name>
<keyword evidence="1" id="KW-0732">Signal</keyword>
<dbReference type="RefSeq" id="WP_169198313.1">
    <property type="nucleotide sequence ID" value="NZ_WTVH02000008.1"/>
</dbReference>
<sequence>MRGLLAAILAGPALGFAAADVGETAAEIVSRTNVFREAQGLAPVERDAALERTARDFARFMAKTGRYGHNADGRRPSERALAEGYEYCIVAENIGYQYRSDGFGSSAELAEAFVEGWKNSPEHRENMLAPAVTQTGVGLAQGEDGRFFGVQMFGRPKSASIRFEVQNRSGERVAYRTTGERDFSLRPRELRRHRTCRPGRLSIALPANDAPFTATIEDGTRYTVRDDGIVTQPVSAQ</sequence>
<dbReference type="SUPFAM" id="SSF55797">
    <property type="entry name" value="PR-1-like"/>
    <property type="match status" value="1"/>
</dbReference>
<feature type="domain" description="SCP" evidence="2">
    <location>
        <begin position="30"/>
        <end position="153"/>
    </location>
</feature>
<comment type="caution">
    <text evidence="3">The sequence shown here is derived from an EMBL/GenBank/DDBJ whole genome shotgun (WGS) entry which is preliminary data.</text>
</comment>
<dbReference type="Pfam" id="PF00188">
    <property type="entry name" value="CAP"/>
    <property type="match status" value="1"/>
</dbReference>
<dbReference type="InterPro" id="IPR035940">
    <property type="entry name" value="CAP_sf"/>
</dbReference>
<keyword evidence="4" id="KW-1185">Reference proteome</keyword>
<gene>
    <name evidence="3" type="ORF">GO608_06770</name>
</gene>
<dbReference type="InterPro" id="IPR014044">
    <property type="entry name" value="CAP_dom"/>
</dbReference>
<dbReference type="CDD" id="cd05379">
    <property type="entry name" value="CAP_bacterial"/>
    <property type="match status" value="1"/>
</dbReference>
<dbReference type="Gene3D" id="3.40.33.10">
    <property type="entry name" value="CAP"/>
    <property type="match status" value="1"/>
</dbReference>
<dbReference type="PANTHER" id="PTHR31157">
    <property type="entry name" value="SCP DOMAIN-CONTAINING PROTEIN"/>
    <property type="match status" value="1"/>
</dbReference>
<organism evidence="3 4">
    <name type="scientific">Aromatoleum buckelii</name>
    <dbReference type="NCBI Taxonomy" id="200254"/>
    <lineage>
        <taxon>Bacteria</taxon>
        <taxon>Pseudomonadati</taxon>
        <taxon>Pseudomonadota</taxon>
        <taxon>Betaproteobacteria</taxon>
        <taxon>Rhodocyclales</taxon>
        <taxon>Rhodocyclaceae</taxon>
        <taxon>Aromatoleum</taxon>
    </lineage>
</organism>
<evidence type="ECO:0000256" key="1">
    <source>
        <dbReference type="SAM" id="SignalP"/>
    </source>
</evidence>
<dbReference type="Proteomes" id="UP000601990">
    <property type="component" value="Unassembled WGS sequence"/>
</dbReference>
<reference evidence="3" key="1">
    <citation type="submission" date="2019-12" db="EMBL/GenBank/DDBJ databases">
        <title>Comparative genomics gives insights into the taxonomy of the Azoarcus-Aromatoleum group and reveals separate origins of nif in the plant-associated Azoarcus and non-plant-associated Aromatoleum sub-groups.</title>
        <authorList>
            <person name="Lafos M."/>
            <person name="Maluk M."/>
            <person name="Batista M."/>
            <person name="Junghare M."/>
            <person name="Carmona M."/>
            <person name="Faoro H."/>
            <person name="Cruz L.M."/>
            <person name="Battistoni F."/>
            <person name="De Souza E."/>
            <person name="Pedrosa F."/>
            <person name="Chen W.-M."/>
            <person name="Poole P.S."/>
            <person name="Dixon R.A."/>
            <person name="James E.K."/>
        </authorList>
    </citation>
    <scope>NUCLEOTIDE SEQUENCE</scope>
    <source>
        <strain evidence="3">U120</strain>
    </source>
</reference>
<proteinExistence type="predicted"/>